<dbReference type="GO" id="GO:0046872">
    <property type="term" value="F:metal ion binding"/>
    <property type="evidence" value="ECO:0007669"/>
    <property type="project" value="UniProtKB-KW"/>
</dbReference>
<dbReference type="GO" id="GO:0006508">
    <property type="term" value="P:proteolysis"/>
    <property type="evidence" value="ECO:0007669"/>
    <property type="project" value="UniProtKB-KW"/>
</dbReference>
<keyword evidence="6" id="KW-0482">Metalloprotease</keyword>
<evidence type="ECO:0000313" key="10">
    <source>
        <dbReference type="EMBL" id="CAH2762841.1"/>
    </source>
</evidence>
<dbReference type="RefSeq" id="WP_254006614.1">
    <property type="nucleotide sequence ID" value="NZ_OW659477.1"/>
</dbReference>
<dbReference type="EMBL" id="OW659496">
    <property type="protein sequence ID" value="CAH2762810.1"/>
    <property type="molecule type" value="Genomic_DNA"/>
</dbReference>
<keyword evidence="2" id="KW-0645">Protease</keyword>
<evidence type="ECO:0000256" key="7">
    <source>
        <dbReference type="RuleBase" id="RU003797"/>
    </source>
</evidence>
<dbReference type="AlphaFoldDB" id="A0AAU9VJS5"/>
<evidence type="ECO:0000313" key="9">
    <source>
        <dbReference type="EMBL" id="CAH2762810.1"/>
    </source>
</evidence>
<evidence type="ECO:0000256" key="6">
    <source>
        <dbReference type="ARBA" id="ARBA00023049"/>
    </source>
</evidence>
<name>A0AAU9VJS5_9FIRM</name>
<evidence type="ECO:0000256" key="2">
    <source>
        <dbReference type="ARBA" id="ARBA00022670"/>
    </source>
</evidence>
<dbReference type="NCBIfam" id="TIGR00608">
    <property type="entry name" value="radc"/>
    <property type="match status" value="1"/>
</dbReference>
<gene>
    <name evidence="10" type="ORF">ERYAMS2_01404</name>
    <name evidence="9" type="ORF">ERYAMS_01110</name>
</gene>
<dbReference type="Gene3D" id="3.40.140.10">
    <property type="entry name" value="Cytidine Deaminase, domain 2"/>
    <property type="match status" value="1"/>
</dbReference>
<dbReference type="Proteomes" id="UP001154095">
    <property type="component" value="Chromosome"/>
</dbReference>
<dbReference type="GO" id="GO:0008237">
    <property type="term" value="F:metallopeptidase activity"/>
    <property type="evidence" value="ECO:0007669"/>
    <property type="project" value="UniProtKB-KW"/>
</dbReference>
<dbReference type="CDD" id="cd08071">
    <property type="entry name" value="MPN_DUF2466"/>
    <property type="match status" value="1"/>
</dbReference>
<dbReference type="InterPro" id="IPR001405">
    <property type="entry name" value="UPF0758"/>
</dbReference>
<evidence type="ECO:0000256" key="3">
    <source>
        <dbReference type="ARBA" id="ARBA00022723"/>
    </source>
</evidence>
<accession>A0AAU9VJS5</accession>
<reference evidence="10" key="1">
    <citation type="submission" date="2022-04" db="EMBL/GenBank/DDBJ databases">
        <authorList>
            <person name="Forde T."/>
        </authorList>
    </citation>
    <scope>NUCLEOTIDE SEQUENCE</scope>
    <source>
        <strain evidence="10">A18Y016a</strain>
        <strain evidence="9">A18Y020d</strain>
    </source>
</reference>
<dbReference type="PROSITE" id="PS50249">
    <property type="entry name" value="MPN"/>
    <property type="match status" value="1"/>
</dbReference>
<dbReference type="PANTHER" id="PTHR30471">
    <property type="entry name" value="DNA REPAIR PROTEIN RADC"/>
    <property type="match status" value="1"/>
</dbReference>
<dbReference type="InterPro" id="IPR037518">
    <property type="entry name" value="MPN"/>
</dbReference>
<dbReference type="NCBIfam" id="NF000642">
    <property type="entry name" value="PRK00024.1"/>
    <property type="match status" value="1"/>
</dbReference>
<evidence type="ECO:0000259" key="8">
    <source>
        <dbReference type="PROSITE" id="PS50249"/>
    </source>
</evidence>
<evidence type="ECO:0000256" key="5">
    <source>
        <dbReference type="ARBA" id="ARBA00022833"/>
    </source>
</evidence>
<dbReference type="EMBL" id="OW659477">
    <property type="protein sequence ID" value="CAH2762841.1"/>
    <property type="molecule type" value="Genomic_DNA"/>
</dbReference>
<protein>
    <submittedName>
        <fullName evidence="10">DNA repair protein RadC</fullName>
    </submittedName>
</protein>
<dbReference type="PANTHER" id="PTHR30471:SF3">
    <property type="entry name" value="UPF0758 PROTEIN YEES-RELATED"/>
    <property type="match status" value="1"/>
</dbReference>
<dbReference type="Proteomes" id="UP001154111">
    <property type="component" value="Chromosome"/>
</dbReference>
<feature type="domain" description="MPN" evidence="8">
    <location>
        <begin position="108"/>
        <end position="232"/>
    </location>
</feature>
<dbReference type="InterPro" id="IPR025657">
    <property type="entry name" value="RadC_JAB"/>
</dbReference>
<keyword evidence="3" id="KW-0479">Metal-binding</keyword>
<dbReference type="InterPro" id="IPR046778">
    <property type="entry name" value="UPF0758_N"/>
</dbReference>
<proteinExistence type="inferred from homology"/>
<evidence type="ECO:0000313" key="12">
    <source>
        <dbReference type="Proteomes" id="UP001154111"/>
    </source>
</evidence>
<evidence type="ECO:0000256" key="1">
    <source>
        <dbReference type="ARBA" id="ARBA00010243"/>
    </source>
</evidence>
<dbReference type="Pfam" id="PF04002">
    <property type="entry name" value="RadC"/>
    <property type="match status" value="1"/>
</dbReference>
<comment type="similarity">
    <text evidence="1 7">Belongs to the UPF0758 family.</text>
</comment>
<dbReference type="Pfam" id="PF20582">
    <property type="entry name" value="UPF0758_N"/>
    <property type="match status" value="1"/>
</dbReference>
<organism evidence="10 12">
    <name type="scientific">Erysipelothrix amsterdamensis</name>
    <dbReference type="NCBI Taxonomy" id="2929157"/>
    <lineage>
        <taxon>Bacteria</taxon>
        <taxon>Bacillati</taxon>
        <taxon>Bacillota</taxon>
        <taxon>Erysipelotrichia</taxon>
        <taxon>Erysipelotrichales</taxon>
        <taxon>Erysipelotrichaceae</taxon>
        <taxon>Erysipelothrix</taxon>
    </lineage>
</organism>
<evidence type="ECO:0000256" key="4">
    <source>
        <dbReference type="ARBA" id="ARBA00022801"/>
    </source>
</evidence>
<evidence type="ECO:0000313" key="11">
    <source>
        <dbReference type="Proteomes" id="UP001154095"/>
    </source>
</evidence>
<keyword evidence="11" id="KW-1185">Reference proteome</keyword>
<keyword evidence="5" id="KW-0862">Zinc</keyword>
<sequence length="235" mass="26415">MVKQKFNGDVDLERSQLLPREKLLALGPNKLTDEELVAILLRTGTRNKHVVSLASEVLISIGGIQNLIKIQYSQLSKIKGMKQAKCTTLLAVHELLRRIVSPFPGEKIKLSSSDRIVRWLNLEIGFEEQELFRVLFLSNQNNLIHYLDLFKGTADKSLVHPRDVFREAVRCNASRIVLVHNHPGGSLSASEADLEVTRALIEVGMMMGIEVVDHIIVTSTNSVSLRHLHPVLFEE</sequence>
<keyword evidence="4" id="KW-0378">Hydrolase</keyword>